<organism evidence="1 2">
    <name type="scientific">Dentiscutata erythropus</name>
    <dbReference type="NCBI Taxonomy" id="1348616"/>
    <lineage>
        <taxon>Eukaryota</taxon>
        <taxon>Fungi</taxon>
        <taxon>Fungi incertae sedis</taxon>
        <taxon>Mucoromycota</taxon>
        <taxon>Glomeromycotina</taxon>
        <taxon>Glomeromycetes</taxon>
        <taxon>Diversisporales</taxon>
        <taxon>Gigasporaceae</taxon>
        <taxon>Dentiscutata</taxon>
    </lineage>
</organism>
<accession>A0A9N9J4Z5</accession>
<dbReference type="AlphaFoldDB" id="A0A9N9J4Z5"/>
<dbReference type="EMBL" id="CAJVPY010018230">
    <property type="protein sequence ID" value="CAG8766013.1"/>
    <property type="molecule type" value="Genomic_DNA"/>
</dbReference>
<protein>
    <submittedName>
        <fullName evidence="1">6408_t:CDS:1</fullName>
    </submittedName>
</protein>
<gene>
    <name evidence="1" type="ORF">DERYTH_LOCUS18244</name>
</gene>
<proteinExistence type="predicted"/>
<dbReference type="Proteomes" id="UP000789405">
    <property type="component" value="Unassembled WGS sequence"/>
</dbReference>
<name>A0A9N9J4Z5_9GLOM</name>
<feature type="non-terminal residue" evidence="1">
    <location>
        <position position="1"/>
    </location>
</feature>
<reference evidence="1" key="1">
    <citation type="submission" date="2021-06" db="EMBL/GenBank/DDBJ databases">
        <authorList>
            <person name="Kallberg Y."/>
            <person name="Tangrot J."/>
            <person name="Rosling A."/>
        </authorList>
    </citation>
    <scope>NUCLEOTIDE SEQUENCE</scope>
    <source>
        <strain evidence="1">MA453B</strain>
    </source>
</reference>
<keyword evidence="2" id="KW-1185">Reference proteome</keyword>
<dbReference type="OrthoDB" id="10615177at2759"/>
<sequence length="92" mass="10492">MPKISTVKKLQKQKAVIACFAFVDLDSSEEYINSSSNSDESSDNGFMITKKNKAFREVAKKSLKISSFFTNNQLSTTNYEENAEDFQVQEYQ</sequence>
<comment type="caution">
    <text evidence="1">The sequence shown here is derived from an EMBL/GenBank/DDBJ whole genome shotgun (WGS) entry which is preliminary data.</text>
</comment>
<evidence type="ECO:0000313" key="1">
    <source>
        <dbReference type="EMBL" id="CAG8766013.1"/>
    </source>
</evidence>
<evidence type="ECO:0000313" key="2">
    <source>
        <dbReference type="Proteomes" id="UP000789405"/>
    </source>
</evidence>